<evidence type="ECO:0000259" key="14">
    <source>
        <dbReference type="PROSITE" id="PS51352"/>
    </source>
</evidence>
<keyword evidence="8" id="KW-0676">Redox-active center</keyword>
<keyword evidence="7" id="KW-1015">Disulfide bond</keyword>
<evidence type="ECO:0000313" key="15">
    <source>
        <dbReference type="EMBL" id="SJM93285.1"/>
    </source>
</evidence>
<reference evidence="16" key="1">
    <citation type="submission" date="2017-02" db="EMBL/GenBank/DDBJ databases">
        <authorList>
            <person name="Daims H."/>
        </authorList>
    </citation>
    <scope>NUCLEOTIDE SEQUENCE [LARGE SCALE GENOMIC DNA]</scope>
</reference>
<keyword evidence="6 15" id="KW-0560">Oxidoreductase</keyword>
<dbReference type="InterPro" id="IPR024706">
    <property type="entry name" value="Peroxiredoxin_AhpC-typ"/>
</dbReference>
<dbReference type="EC" id="1.11.1.24" evidence="3"/>
<comment type="similarity">
    <text evidence="10">Belongs to the peroxiredoxin family. BCP/PrxQ subfamily.</text>
</comment>
<dbReference type="PANTHER" id="PTHR42801">
    <property type="entry name" value="THIOREDOXIN-DEPENDENT PEROXIDE REDUCTASE"/>
    <property type="match status" value="1"/>
</dbReference>
<dbReference type="GO" id="GO:0045454">
    <property type="term" value="P:cell redox homeostasis"/>
    <property type="evidence" value="ECO:0007669"/>
    <property type="project" value="TreeGrafter"/>
</dbReference>
<comment type="function">
    <text evidence="1">Thiol-specific peroxidase that catalyzes the reduction of hydrogen peroxide and organic hydroperoxides to water and alcohols, respectively. Plays a role in cell protection against oxidative stress by detoxifying peroxides and as sensor of hydrogen peroxide-mediated signaling events.</text>
</comment>
<dbReference type="FunFam" id="3.40.30.10:FF:000007">
    <property type="entry name" value="Thioredoxin-dependent thiol peroxidase"/>
    <property type="match status" value="1"/>
</dbReference>
<dbReference type="EMBL" id="FUKI01000119">
    <property type="protein sequence ID" value="SJM93285.1"/>
    <property type="molecule type" value="Genomic_DNA"/>
</dbReference>
<evidence type="ECO:0000256" key="1">
    <source>
        <dbReference type="ARBA" id="ARBA00003330"/>
    </source>
</evidence>
<evidence type="ECO:0000256" key="13">
    <source>
        <dbReference type="PIRSR" id="PIRSR000239-1"/>
    </source>
</evidence>
<keyword evidence="4 15" id="KW-0575">Peroxidase</keyword>
<keyword evidence="5" id="KW-0049">Antioxidant</keyword>
<dbReference type="PROSITE" id="PS51352">
    <property type="entry name" value="THIOREDOXIN_2"/>
    <property type="match status" value="1"/>
</dbReference>
<name>A0A1R4HAL2_9GAMM</name>
<proteinExistence type="inferred from homology"/>
<evidence type="ECO:0000256" key="8">
    <source>
        <dbReference type="ARBA" id="ARBA00023284"/>
    </source>
</evidence>
<comment type="catalytic activity">
    <reaction evidence="12">
        <text>a hydroperoxide + [thioredoxin]-dithiol = an alcohol + [thioredoxin]-disulfide + H2O</text>
        <dbReference type="Rhea" id="RHEA:62620"/>
        <dbReference type="Rhea" id="RHEA-COMP:10698"/>
        <dbReference type="Rhea" id="RHEA-COMP:10700"/>
        <dbReference type="ChEBI" id="CHEBI:15377"/>
        <dbReference type="ChEBI" id="CHEBI:29950"/>
        <dbReference type="ChEBI" id="CHEBI:30879"/>
        <dbReference type="ChEBI" id="CHEBI:35924"/>
        <dbReference type="ChEBI" id="CHEBI:50058"/>
        <dbReference type="EC" id="1.11.1.24"/>
    </reaction>
</comment>
<keyword evidence="16" id="KW-1185">Reference proteome</keyword>
<evidence type="ECO:0000256" key="5">
    <source>
        <dbReference type="ARBA" id="ARBA00022862"/>
    </source>
</evidence>
<evidence type="ECO:0000256" key="10">
    <source>
        <dbReference type="ARBA" id="ARBA00038489"/>
    </source>
</evidence>
<feature type="active site" description="Cysteine sulfenic acid (-SOH) intermediate; for peroxidase activity" evidence="13">
    <location>
        <position position="45"/>
    </location>
</feature>
<dbReference type="OrthoDB" id="9812811at2"/>
<accession>A0A1R4HAL2</accession>
<dbReference type="CDD" id="cd03017">
    <property type="entry name" value="PRX_BCP"/>
    <property type="match status" value="1"/>
</dbReference>
<dbReference type="GO" id="GO:0034599">
    <property type="term" value="P:cellular response to oxidative stress"/>
    <property type="evidence" value="ECO:0007669"/>
    <property type="project" value="TreeGrafter"/>
</dbReference>
<feature type="domain" description="Thioredoxin" evidence="14">
    <location>
        <begin position="2"/>
        <end position="156"/>
    </location>
</feature>
<evidence type="ECO:0000256" key="2">
    <source>
        <dbReference type="ARBA" id="ARBA00011245"/>
    </source>
</evidence>
<dbReference type="Pfam" id="PF00578">
    <property type="entry name" value="AhpC-TSA"/>
    <property type="match status" value="1"/>
</dbReference>
<dbReference type="RefSeq" id="WP_087143766.1">
    <property type="nucleotide sequence ID" value="NZ_FUKI01000119.1"/>
</dbReference>
<evidence type="ECO:0000256" key="11">
    <source>
        <dbReference type="ARBA" id="ARBA00042639"/>
    </source>
</evidence>
<dbReference type="GO" id="GO:0005737">
    <property type="term" value="C:cytoplasm"/>
    <property type="evidence" value="ECO:0007669"/>
    <property type="project" value="TreeGrafter"/>
</dbReference>
<dbReference type="InterPro" id="IPR000866">
    <property type="entry name" value="AhpC/TSA"/>
</dbReference>
<evidence type="ECO:0000256" key="4">
    <source>
        <dbReference type="ARBA" id="ARBA00022559"/>
    </source>
</evidence>
<evidence type="ECO:0000256" key="9">
    <source>
        <dbReference type="ARBA" id="ARBA00032824"/>
    </source>
</evidence>
<sequence>MLEIQQTAPLFQSMNQNNQLISLADYAGEKNVVLYFYPKDDTPGCTIEANDFTALADDFAALDTVVIGVSKDSCSSHVDFINKYGLKVELLADTSGAVCESYGVWREREKNGEKFMAIIRSTFVIDKTGVLVYVNNAVNHEGHAQAVLDAIKNLTNPEQTKNNAE</sequence>
<evidence type="ECO:0000256" key="12">
    <source>
        <dbReference type="ARBA" id="ARBA00049091"/>
    </source>
</evidence>
<dbReference type="PANTHER" id="PTHR42801:SF4">
    <property type="entry name" value="AHPC_TSA FAMILY PROTEIN"/>
    <property type="match status" value="1"/>
</dbReference>
<dbReference type="InterPro" id="IPR050924">
    <property type="entry name" value="Peroxiredoxin_BCP/PrxQ"/>
</dbReference>
<dbReference type="InterPro" id="IPR013766">
    <property type="entry name" value="Thioredoxin_domain"/>
</dbReference>
<comment type="subunit">
    <text evidence="2">Monomer.</text>
</comment>
<organism evidence="15 16">
    <name type="scientific">Crenothrix polyspora</name>
    <dbReference type="NCBI Taxonomy" id="360316"/>
    <lineage>
        <taxon>Bacteria</taxon>
        <taxon>Pseudomonadati</taxon>
        <taxon>Pseudomonadota</taxon>
        <taxon>Gammaproteobacteria</taxon>
        <taxon>Methylococcales</taxon>
        <taxon>Crenotrichaceae</taxon>
        <taxon>Crenothrix</taxon>
    </lineage>
</organism>
<evidence type="ECO:0000256" key="3">
    <source>
        <dbReference type="ARBA" id="ARBA00013017"/>
    </source>
</evidence>
<dbReference type="PIRSF" id="PIRSF000239">
    <property type="entry name" value="AHPC"/>
    <property type="match status" value="1"/>
</dbReference>
<evidence type="ECO:0000256" key="7">
    <source>
        <dbReference type="ARBA" id="ARBA00023157"/>
    </source>
</evidence>
<dbReference type="GO" id="GO:0008379">
    <property type="term" value="F:thioredoxin peroxidase activity"/>
    <property type="evidence" value="ECO:0007669"/>
    <property type="project" value="TreeGrafter"/>
</dbReference>
<evidence type="ECO:0000313" key="16">
    <source>
        <dbReference type="Proteomes" id="UP000195667"/>
    </source>
</evidence>
<evidence type="ECO:0000256" key="6">
    <source>
        <dbReference type="ARBA" id="ARBA00023002"/>
    </source>
</evidence>
<gene>
    <name evidence="15" type="primary">bcp</name>
    <name evidence="15" type="ORF">CRENPOLYSF1_430010</name>
</gene>
<dbReference type="Gene3D" id="3.40.30.10">
    <property type="entry name" value="Glutaredoxin"/>
    <property type="match status" value="1"/>
</dbReference>
<dbReference type="Proteomes" id="UP000195667">
    <property type="component" value="Unassembled WGS sequence"/>
</dbReference>
<dbReference type="AlphaFoldDB" id="A0A1R4HAL2"/>
<protein>
    <recommendedName>
        <fullName evidence="3">thioredoxin-dependent peroxiredoxin</fullName>
        <ecNumber evidence="3">1.11.1.24</ecNumber>
    </recommendedName>
    <alternativeName>
        <fullName evidence="9">Thioredoxin peroxidase</fullName>
    </alternativeName>
    <alternativeName>
        <fullName evidence="11">Thioredoxin-dependent peroxiredoxin Bcp</fullName>
    </alternativeName>
</protein>
<dbReference type="InterPro" id="IPR036249">
    <property type="entry name" value="Thioredoxin-like_sf"/>
</dbReference>
<dbReference type="SUPFAM" id="SSF52833">
    <property type="entry name" value="Thioredoxin-like"/>
    <property type="match status" value="1"/>
</dbReference>